<evidence type="ECO:0000313" key="3">
    <source>
        <dbReference type="EMBL" id="PMD21749.1"/>
    </source>
</evidence>
<protein>
    <recommendedName>
        <fullName evidence="2">Clr5 domain-containing protein</fullName>
    </recommendedName>
</protein>
<feature type="region of interest" description="Disordered" evidence="1">
    <location>
        <begin position="712"/>
        <end position="731"/>
    </location>
</feature>
<proteinExistence type="predicted"/>
<feature type="compositionally biased region" description="Pro residues" evidence="1">
    <location>
        <begin position="714"/>
        <end position="724"/>
    </location>
</feature>
<feature type="compositionally biased region" description="Low complexity" evidence="1">
    <location>
        <begin position="192"/>
        <end position="212"/>
    </location>
</feature>
<feature type="compositionally biased region" description="Acidic residues" evidence="1">
    <location>
        <begin position="759"/>
        <end position="784"/>
    </location>
</feature>
<feature type="compositionally biased region" description="Polar residues" evidence="1">
    <location>
        <begin position="296"/>
        <end position="310"/>
    </location>
</feature>
<dbReference type="Proteomes" id="UP000235672">
    <property type="component" value="Unassembled WGS sequence"/>
</dbReference>
<dbReference type="PANTHER" id="PTHR38788:SF3">
    <property type="entry name" value="CLR5 DOMAIN-CONTAINING PROTEIN"/>
    <property type="match status" value="1"/>
</dbReference>
<accession>A0A2J6Q657</accession>
<reference evidence="3 4" key="1">
    <citation type="submission" date="2016-05" db="EMBL/GenBank/DDBJ databases">
        <title>A degradative enzymes factory behind the ericoid mycorrhizal symbiosis.</title>
        <authorList>
            <consortium name="DOE Joint Genome Institute"/>
            <person name="Martino E."/>
            <person name="Morin E."/>
            <person name="Grelet G."/>
            <person name="Kuo A."/>
            <person name="Kohler A."/>
            <person name="Daghino S."/>
            <person name="Barry K."/>
            <person name="Choi C."/>
            <person name="Cichocki N."/>
            <person name="Clum A."/>
            <person name="Copeland A."/>
            <person name="Hainaut M."/>
            <person name="Haridas S."/>
            <person name="Labutti K."/>
            <person name="Lindquist E."/>
            <person name="Lipzen A."/>
            <person name="Khouja H.-R."/>
            <person name="Murat C."/>
            <person name="Ohm R."/>
            <person name="Olson A."/>
            <person name="Spatafora J."/>
            <person name="Veneault-Fourrey C."/>
            <person name="Henrissat B."/>
            <person name="Grigoriev I."/>
            <person name="Martin F."/>
            <person name="Perotto S."/>
        </authorList>
    </citation>
    <scope>NUCLEOTIDE SEQUENCE [LARGE SCALE GENOMIC DNA]</scope>
    <source>
        <strain evidence="3 4">UAMH 7357</strain>
    </source>
</reference>
<evidence type="ECO:0000259" key="2">
    <source>
        <dbReference type="Pfam" id="PF14420"/>
    </source>
</evidence>
<dbReference type="PANTHER" id="PTHR38788">
    <property type="entry name" value="CLR5 DOMAIN-CONTAINING PROTEIN"/>
    <property type="match status" value="1"/>
</dbReference>
<feature type="region of interest" description="Disordered" evidence="1">
    <location>
        <begin position="175"/>
        <end position="215"/>
    </location>
</feature>
<gene>
    <name evidence="3" type="ORF">NA56DRAFT_748723</name>
</gene>
<sequence>MDGAPLVSADQLRASYSERWELLKDVIAWLYLDYLVDGKKLKLKEIVKIMEQNYKFYASETQYKRQFGIWNLKRALSTTKKEKIMAALETRAQQGKLSVVRHQGKVEVQKVRRYMKEQSRRDVSIWTRISSEPVDLENLSGHALQCGNRVFMNWSMPAAVWRFLDSKSKATDHVSPYASARTPMSDIQVATPSSNSGPSPRERPSPGGAPSPNNERSALTLAAKETLNIRRAHLFAQKHHTDLLRGMNLQEQSITIDWLHQFWQYSFTTARTWGRGPRVWNASNLRFSEFSKARIESNSGTPAATVNYSDQHSHHEGKSSNSFNNQEPSPLCHWSIHIRAIGYERVNSPVRVEDTADPDDENSWKPWAEANTIHDFAERLQENLESNNFSTVEVRDIPLSSGQIARAAKRSPEQLMQDAFGFSIMARNRNLVGDMIEYIDGGGNFSLHDLYPLHLASSYLDGSKTCCGVFDDIVQGMPSGEASVRKLYTNHLNHTVLDTLMIAILKGHTSCIPVMVDEAFKKERRFAGEEVDICGRWDADSDCIRHLHASGNPTIPQNWKHMFCHTSIQAITHCIGTLFSPHWGPDINTPSGLFLKRCLNESCGLKLQLRPLHTLVVTTVYLAQLGSDGENLFGMIACLLCLLGKGANPLLKANVSLNALLNSDDSQHCSHLELDPLELAQKVPWGLISEWPQERITGWRIFCTVLKLSQNEWNPPPRPEPPARTPGTSEDDFRSIYGAFVEDVDENIGIVELPVIDIDVEGGNNEEDEDWDEDMNADDDSDPDRDEHIPGSCDYHYETPYQQNFFGKNKSLATLWAAVQAELLTYRRIAEGDPWLSANFDMQSVLESLEKGKQLSIRLVSEGMLKPFCNCGIFCGSDDPACLRVEEASAYYFSNLEDWSRTTYLHAFDERTSAWLPCY</sequence>
<dbReference type="EMBL" id="KZ613480">
    <property type="protein sequence ID" value="PMD21749.1"/>
    <property type="molecule type" value="Genomic_DNA"/>
</dbReference>
<feature type="domain" description="Clr5" evidence="2">
    <location>
        <begin position="17"/>
        <end position="73"/>
    </location>
</feature>
<dbReference type="OrthoDB" id="539213at2759"/>
<keyword evidence="4" id="KW-1185">Reference proteome</keyword>
<dbReference type="AlphaFoldDB" id="A0A2J6Q657"/>
<feature type="region of interest" description="Disordered" evidence="1">
    <location>
        <begin position="759"/>
        <end position="790"/>
    </location>
</feature>
<evidence type="ECO:0000313" key="4">
    <source>
        <dbReference type="Proteomes" id="UP000235672"/>
    </source>
</evidence>
<organism evidence="3 4">
    <name type="scientific">Hyaloscypha hepaticicola</name>
    <dbReference type="NCBI Taxonomy" id="2082293"/>
    <lineage>
        <taxon>Eukaryota</taxon>
        <taxon>Fungi</taxon>
        <taxon>Dikarya</taxon>
        <taxon>Ascomycota</taxon>
        <taxon>Pezizomycotina</taxon>
        <taxon>Leotiomycetes</taxon>
        <taxon>Helotiales</taxon>
        <taxon>Hyaloscyphaceae</taxon>
        <taxon>Hyaloscypha</taxon>
    </lineage>
</organism>
<name>A0A2J6Q657_9HELO</name>
<evidence type="ECO:0000256" key="1">
    <source>
        <dbReference type="SAM" id="MobiDB-lite"/>
    </source>
</evidence>
<dbReference type="InterPro" id="IPR025676">
    <property type="entry name" value="Clr5_dom"/>
</dbReference>
<dbReference type="Pfam" id="PF14420">
    <property type="entry name" value="Clr5"/>
    <property type="match status" value="1"/>
</dbReference>
<feature type="region of interest" description="Disordered" evidence="1">
    <location>
        <begin position="296"/>
        <end position="326"/>
    </location>
</feature>